<dbReference type="GO" id="GO:0051920">
    <property type="term" value="F:peroxiredoxin activity"/>
    <property type="evidence" value="ECO:0007669"/>
    <property type="project" value="InterPro"/>
</dbReference>
<name>A0A1I6SC06_9RHOB</name>
<dbReference type="SUPFAM" id="SSF69118">
    <property type="entry name" value="AhpD-like"/>
    <property type="match status" value="1"/>
</dbReference>
<keyword evidence="2" id="KW-0575">Peroxidase</keyword>
<reference evidence="3" key="1">
    <citation type="submission" date="2016-10" db="EMBL/GenBank/DDBJ databases">
        <authorList>
            <person name="Varghese N."/>
            <person name="Submissions S."/>
        </authorList>
    </citation>
    <scope>NUCLEOTIDE SEQUENCE [LARGE SCALE GENOMIC DNA]</scope>
    <source>
        <strain evidence="3">DSM 26894</strain>
    </source>
</reference>
<dbReference type="InterPro" id="IPR004675">
    <property type="entry name" value="AhpD_core"/>
</dbReference>
<gene>
    <name evidence="2" type="ORF">SAMN04488050_104259</name>
</gene>
<dbReference type="OrthoDB" id="1683318at2"/>
<protein>
    <submittedName>
        <fullName evidence="2">Alkylhydroperoxidase AhpD family core domain-containing protein</fullName>
    </submittedName>
</protein>
<dbReference type="InterPro" id="IPR029032">
    <property type="entry name" value="AhpD-like"/>
</dbReference>
<evidence type="ECO:0000313" key="2">
    <source>
        <dbReference type="EMBL" id="SFS74479.1"/>
    </source>
</evidence>
<dbReference type="RefSeq" id="WP_092423770.1">
    <property type="nucleotide sequence ID" value="NZ_FNCL01000004.1"/>
</dbReference>
<dbReference type="PANTHER" id="PTHR33930">
    <property type="entry name" value="ALKYL HYDROPEROXIDE REDUCTASE AHPD"/>
    <property type="match status" value="1"/>
</dbReference>
<dbReference type="EMBL" id="FOZW01000004">
    <property type="protein sequence ID" value="SFS74479.1"/>
    <property type="molecule type" value="Genomic_DNA"/>
</dbReference>
<feature type="domain" description="Carboxymuconolactone decarboxylase-like" evidence="1">
    <location>
        <begin position="22"/>
        <end position="104"/>
    </location>
</feature>
<evidence type="ECO:0000259" key="1">
    <source>
        <dbReference type="Pfam" id="PF02627"/>
    </source>
</evidence>
<dbReference type="Pfam" id="PF02627">
    <property type="entry name" value="CMD"/>
    <property type="match status" value="1"/>
</dbReference>
<dbReference type="Proteomes" id="UP000199392">
    <property type="component" value="Unassembled WGS sequence"/>
</dbReference>
<dbReference type="PANTHER" id="PTHR33930:SF2">
    <property type="entry name" value="BLR3452 PROTEIN"/>
    <property type="match status" value="1"/>
</dbReference>
<sequence length="113" mass="12169">MSFKEQLSDKRKELRELRKAIPETFAGFVEMEKAASAEAALDHKEKEYVALGIGIAIRCDACILSHVSALVRLGATREEIADVCGMAVQMGGGPGLMYAAKALAAYDEFTAES</sequence>
<keyword evidence="2" id="KW-0560">Oxidoreductase</keyword>
<organism evidence="2 3">
    <name type="scientific">Alloyangia pacifica</name>
    <dbReference type="NCBI Taxonomy" id="311180"/>
    <lineage>
        <taxon>Bacteria</taxon>
        <taxon>Pseudomonadati</taxon>
        <taxon>Pseudomonadota</taxon>
        <taxon>Alphaproteobacteria</taxon>
        <taxon>Rhodobacterales</taxon>
        <taxon>Roseobacteraceae</taxon>
        <taxon>Alloyangia</taxon>
    </lineage>
</organism>
<dbReference type="NCBIfam" id="TIGR00778">
    <property type="entry name" value="ahpD_dom"/>
    <property type="match status" value="1"/>
</dbReference>
<dbReference type="Gene3D" id="1.20.1290.10">
    <property type="entry name" value="AhpD-like"/>
    <property type="match status" value="1"/>
</dbReference>
<dbReference type="STRING" id="311180.SAMN04488050_104259"/>
<accession>A0A1I6SC06</accession>
<proteinExistence type="predicted"/>
<evidence type="ECO:0000313" key="3">
    <source>
        <dbReference type="Proteomes" id="UP000199392"/>
    </source>
</evidence>
<dbReference type="AlphaFoldDB" id="A0A1I6SC06"/>
<dbReference type="InterPro" id="IPR003779">
    <property type="entry name" value="CMD-like"/>
</dbReference>
<keyword evidence="3" id="KW-1185">Reference proteome</keyword>